<proteinExistence type="predicted"/>
<sequence length="249" mass="24939">MIDAWTGRAPASTEFPRTETDGVKQLVGKLQGLSADLRESTSNLLRTAGIYLTEAGMRIASSLTIEGDLSSTGSASFGGTLSTTGTANIGGAMNVTGNAVFSGDLAVPNGSITNAALSNPVTSAIAAPGTAMGWIVNGGSGVFQTKASTTIAVPSGYSQALVFASASVTYQSPTSSNRFDIRAGIGGQYGAQLINLANLVGSSSVAHSRTLTGLSGGTIALECQVATAVNEAAQAANTATVTGFAIFFR</sequence>
<dbReference type="Proteomes" id="UP000581206">
    <property type="component" value="Unassembled WGS sequence"/>
</dbReference>
<evidence type="ECO:0000313" key="1">
    <source>
        <dbReference type="EMBL" id="NKY22230.1"/>
    </source>
</evidence>
<dbReference type="EMBL" id="JAAXOX010000002">
    <property type="protein sequence ID" value="NKY22230.1"/>
    <property type="molecule type" value="Genomic_DNA"/>
</dbReference>
<comment type="caution">
    <text evidence="1">The sequence shown here is derived from an EMBL/GenBank/DDBJ whole genome shotgun (WGS) entry which is preliminary data.</text>
</comment>
<evidence type="ECO:0000313" key="2">
    <source>
        <dbReference type="Proteomes" id="UP000581206"/>
    </source>
</evidence>
<accession>A0A7X6KUB8</accession>
<organism evidence="1 2">
    <name type="scientific">Cellulomonas denverensis</name>
    <dbReference type="NCBI Taxonomy" id="264297"/>
    <lineage>
        <taxon>Bacteria</taxon>
        <taxon>Bacillati</taxon>
        <taxon>Actinomycetota</taxon>
        <taxon>Actinomycetes</taxon>
        <taxon>Micrococcales</taxon>
        <taxon>Cellulomonadaceae</taxon>
        <taxon>Cellulomonas</taxon>
    </lineage>
</organism>
<protein>
    <submittedName>
        <fullName evidence="1">Uncharacterized protein</fullName>
    </submittedName>
</protein>
<gene>
    <name evidence="1" type="ORF">HGA03_06065</name>
</gene>
<name>A0A7X6KUB8_9CELL</name>
<dbReference type="RefSeq" id="WP_168629332.1">
    <property type="nucleotide sequence ID" value="NZ_BONL01000033.1"/>
</dbReference>
<dbReference type="AlphaFoldDB" id="A0A7X6KUB8"/>
<reference evidence="1 2" key="1">
    <citation type="submission" date="2020-04" db="EMBL/GenBank/DDBJ databases">
        <title>MicrobeNet Type strains.</title>
        <authorList>
            <person name="Nicholson A.C."/>
        </authorList>
    </citation>
    <scope>NUCLEOTIDE SEQUENCE [LARGE SCALE GENOMIC DNA]</scope>
    <source>
        <strain evidence="1 2">ATCC BAA-788</strain>
    </source>
</reference>
<keyword evidence="2" id="KW-1185">Reference proteome</keyword>